<dbReference type="OrthoDB" id="2572at2157"/>
<gene>
    <name evidence="2" type="ORF">C479_09248</name>
</gene>
<protein>
    <submittedName>
        <fullName evidence="2">Uncharacterized protein</fullName>
    </submittedName>
</protein>
<evidence type="ECO:0000256" key="1">
    <source>
        <dbReference type="SAM" id="MobiDB-lite"/>
    </source>
</evidence>
<evidence type="ECO:0000313" key="2">
    <source>
        <dbReference type="EMBL" id="ELZ10985.1"/>
    </source>
</evidence>
<name>M0BJF8_9EURY</name>
<feature type="region of interest" description="Disordered" evidence="1">
    <location>
        <begin position="32"/>
        <end position="67"/>
    </location>
</feature>
<comment type="caution">
    <text evidence="2">The sequence shown here is derived from an EMBL/GenBank/DDBJ whole genome shotgun (WGS) entry which is preliminary data.</text>
</comment>
<dbReference type="AlphaFoldDB" id="M0BJF8"/>
<sequence>MKLRINRSVGIAVAMSLMLVLAGCAGLGGGDGATPESNETAGDGLDNETDNESDDGATNESSGDADAAASGSILLAVDGVDTHPEAESADDESSANASFWLGGDGEHTWHAGDASVTLDGALGQLDIDAEADSLTYDGTTYEDGDETTVSYRVNGESVDPAEYELEDGDAVFVTVHTENTETPGAYFEESHPHPHGTLELTVDDTTVDFSEEKYTHADDYFHFHSGEEPGRWHGHSINVTIEYALSTLPGIEVTEDSITYDNTTYEAGDDAEIDVTVNGESVDPTTYILKDGDAVEIVVEEDE</sequence>
<feature type="compositionally biased region" description="Acidic residues" evidence="1">
    <location>
        <begin position="45"/>
        <end position="57"/>
    </location>
</feature>
<proteinExistence type="predicted"/>
<reference evidence="2 3" key="1">
    <citation type="journal article" date="2014" name="PLoS Genet.">
        <title>Phylogenetically driven sequencing of extremely halophilic archaea reveals strategies for static and dynamic osmo-response.</title>
        <authorList>
            <person name="Becker E.A."/>
            <person name="Seitzer P.M."/>
            <person name="Tritt A."/>
            <person name="Larsen D."/>
            <person name="Krusor M."/>
            <person name="Yao A.I."/>
            <person name="Wu D."/>
            <person name="Madern D."/>
            <person name="Eisen J.A."/>
            <person name="Darling A.E."/>
            <person name="Facciotti M.T."/>
        </authorList>
    </citation>
    <scope>NUCLEOTIDE SEQUENCE [LARGE SCALE GENOMIC DNA]</scope>
    <source>
        <strain evidence="2 3">JCM 14624</strain>
    </source>
</reference>
<dbReference type="EMBL" id="AOIQ01000014">
    <property type="protein sequence ID" value="ELZ10985.1"/>
    <property type="molecule type" value="Genomic_DNA"/>
</dbReference>
<dbReference type="RefSeq" id="WP_007701288.1">
    <property type="nucleotide sequence ID" value="NZ_AOIQ01000014.1"/>
</dbReference>
<keyword evidence="3" id="KW-1185">Reference proteome</keyword>
<accession>M0BJF8</accession>
<evidence type="ECO:0000313" key="3">
    <source>
        <dbReference type="Proteomes" id="UP000011560"/>
    </source>
</evidence>
<dbReference type="PROSITE" id="PS51257">
    <property type="entry name" value="PROKAR_LIPOPROTEIN"/>
    <property type="match status" value="1"/>
</dbReference>
<organism evidence="2 3">
    <name type="scientific">Halovivax asiaticus JCM 14624</name>
    <dbReference type="NCBI Taxonomy" id="1227490"/>
    <lineage>
        <taxon>Archaea</taxon>
        <taxon>Methanobacteriati</taxon>
        <taxon>Methanobacteriota</taxon>
        <taxon>Stenosarchaea group</taxon>
        <taxon>Halobacteria</taxon>
        <taxon>Halobacteriales</taxon>
        <taxon>Natrialbaceae</taxon>
        <taxon>Halovivax</taxon>
    </lineage>
</organism>
<dbReference type="PATRIC" id="fig|1227490.4.peg.1887"/>
<dbReference type="Proteomes" id="UP000011560">
    <property type="component" value="Unassembled WGS sequence"/>
</dbReference>